<dbReference type="GO" id="GO:0016787">
    <property type="term" value="F:hydrolase activity"/>
    <property type="evidence" value="ECO:0007669"/>
    <property type="project" value="UniProtKB-KW"/>
</dbReference>
<dbReference type="InterPro" id="IPR000086">
    <property type="entry name" value="NUDIX_hydrolase_dom"/>
</dbReference>
<proteinExistence type="predicted"/>
<name>A0A0G3EN84_9BURK</name>
<dbReference type="PROSITE" id="PS00893">
    <property type="entry name" value="NUDIX_BOX"/>
    <property type="match status" value="1"/>
</dbReference>
<keyword evidence="2" id="KW-0378">Hydrolase</keyword>
<dbReference type="OrthoDB" id="5417595at2"/>
<evidence type="ECO:0000313" key="4">
    <source>
        <dbReference type="EMBL" id="AKJ67439.1"/>
    </source>
</evidence>
<evidence type="ECO:0000259" key="3">
    <source>
        <dbReference type="PROSITE" id="PS51462"/>
    </source>
</evidence>
<dbReference type="PANTHER" id="PTHR43222:SF2">
    <property type="entry name" value="NUDIX HYDROLASE 23, CHLOROPLASTIC"/>
    <property type="match status" value="1"/>
</dbReference>
<evidence type="ECO:0000256" key="1">
    <source>
        <dbReference type="ARBA" id="ARBA00001946"/>
    </source>
</evidence>
<dbReference type="PANTHER" id="PTHR43222">
    <property type="entry name" value="NUDIX HYDROLASE 23"/>
    <property type="match status" value="1"/>
</dbReference>
<dbReference type="AlphaFoldDB" id="A0A0G3EN84"/>
<dbReference type="KEGG" id="ptx:ABW99_03505"/>
<dbReference type="CDD" id="cd04511">
    <property type="entry name" value="NUDIX_Hydrolase"/>
    <property type="match status" value="1"/>
</dbReference>
<protein>
    <submittedName>
        <fullName evidence="4">ADP-ribose pyrophosphatase</fullName>
    </submittedName>
</protein>
<dbReference type="STRING" id="445709.ABW99_03505"/>
<gene>
    <name evidence="4" type="ORF">ABW99_03505</name>
</gene>
<dbReference type="InterPro" id="IPR015797">
    <property type="entry name" value="NUDIX_hydrolase-like_dom_sf"/>
</dbReference>
<dbReference type="EMBL" id="CP011568">
    <property type="protein sequence ID" value="AKJ67439.1"/>
    <property type="molecule type" value="Genomic_DNA"/>
</dbReference>
<dbReference type="Pfam" id="PF14803">
    <property type="entry name" value="Zn_ribbon_Nudix"/>
    <property type="match status" value="1"/>
</dbReference>
<dbReference type="PATRIC" id="fig|445709.3.peg.750"/>
<evidence type="ECO:0000313" key="5">
    <source>
        <dbReference type="Proteomes" id="UP000036700"/>
    </source>
</evidence>
<dbReference type="InterPro" id="IPR020084">
    <property type="entry name" value="NUDIX_hydrolase_CS"/>
</dbReference>
<organism evidence="4 5">
    <name type="scientific">Pandoraea thiooxydans</name>
    <dbReference type="NCBI Taxonomy" id="445709"/>
    <lineage>
        <taxon>Bacteria</taxon>
        <taxon>Pseudomonadati</taxon>
        <taxon>Pseudomonadota</taxon>
        <taxon>Betaproteobacteria</taxon>
        <taxon>Burkholderiales</taxon>
        <taxon>Burkholderiaceae</taxon>
        <taxon>Pandoraea</taxon>
    </lineage>
</organism>
<keyword evidence="5" id="KW-1185">Reference proteome</keyword>
<dbReference type="Gene3D" id="3.90.79.10">
    <property type="entry name" value="Nucleoside Triphosphate Pyrophosphohydrolase"/>
    <property type="match status" value="1"/>
</dbReference>
<comment type="cofactor">
    <cofactor evidence="1">
        <name>Mg(2+)</name>
        <dbReference type="ChEBI" id="CHEBI:18420"/>
    </cofactor>
</comment>
<accession>A0A0G3EN84</accession>
<dbReference type="PROSITE" id="PS51462">
    <property type="entry name" value="NUDIX"/>
    <property type="match status" value="1"/>
</dbReference>
<dbReference type="Pfam" id="PF00293">
    <property type="entry name" value="NUDIX"/>
    <property type="match status" value="1"/>
</dbReference>
<reference evidence="5" key="1">
    <citation type="submission" date="2015-06" db="EMBL/GenBank/DDBJ databases">
        <authorList>
            <person name="Lim Y.L."/>
            <person name="Ee R."/>
            <person name="Yong D."/>
            <person name="How K.Y."/>
            <person name="Yin W.F."/>
            <person name="Chan K.G."/>
        </authorList>
    </citation>
    <scope>NUCLEOTIDE SEQUENCE [LARGE SCALE GENOMIC DNA]</scope>
    <source>
        <strain evidence="5">DSM 25325</strain>
    </source>
</reference>
<dbReference type="SUPFAM" id="SSF55811">
    <property type="entry name" value="Nudix"/>
    <property type="match status" value="1"/>
</dbReference>
<dbReference type="RefSeq" id="WP_047213015.1">
    <property type="nucleotide sequence ID" value="NZ_CP011568.3"/>
</dbReference>
<dbReference type="InterPro" id="IPR029401">
    <property type="entry name" value="Nudix_N"/>
</dbReference>
<dbReference type="Proteomes" id="UP000036700">
    <property type="component" value="Chromosome"/>
</dbReference>
<sequence length="187" mass="21353">MNRRPPFKFCSACGHLVEFRIPEGDTRERHICPSCGTIHYQNPRNVVGTVPIWQDRVLLCRRAIEPRLGFWTLPAGFMEIGETTGEGAARETLEEAGAEVEIGALFSMLNVPHVHQVHIFYLADMRSPEFAAGEESLEVRLFTEPEIPWDDIAFPTVAETLRFYFADRAAGRFRMHTHDITRPMLQL</sequence>
<dbReference type="Gene3D" id="2.20.70.10">
    <property type="match status" value="1"/>
</dbReference>
<evidence type="ECO:0000256" key="2">
    <source>
        <dbReference type="ARBA" id="ARBA00022801"/>
    </source>
</evidence>
<feature type="domain" description="Nudix hydrolase" evidence="3">
    <location>
        <begin position="42"/>
        <end position="165"/>
    </location>
</feature>